<reference evidence="2" key="1">
    <citation type="journal article" date="2019" name="Int. J. Syst. Evol. Microbiol.">
        <title>The Global Catalogue of Microorganisms (GCM) 10K type strain sequencing project: providing services to taxonomists for standard genome sequencing and annotation.</title>
        <authorList>
            <consortium name="The Broad Institute Genomics Platform"/>
            <consortium name="The Broad Institute Genome Sequencing Center for Infectious Disease"/>
            <person name="Wu L."/>
            <person name="Ma J."/>
        </authorList>
    </citation>
    <scope>NUCLEOTIDE SEQUENCE [LARGE SCALE GENOMIC DNA]</scope>
    <source>
        <strain evidence="2">JCM 18410</strain>
    </source>
</reference>
<organism evidence="1 2">
    <name type="scientific">Streptomyces similanensis</name>
    <dbReference type="NCBI Taxonomy" id="1274988"/>
    <lineage>
        <taxon>Bacteria</taxon>
        <taxon>Bacillati</taxon>
        <taxon>Actinomycetota</taxon>
        <taxon>Actinomycetes</taxon>
        <taxon>Kitasatosporales</taxon>
        <taxon>Streptomycetaceae</taxon>
        <taxon>Streptomyces</taxon>
    </lineage>
</organism>
<protein>
    <submittedName>
        <fullName evidence="1">Uncharacterized protein</fullName>
    </submittedName>
</protein>
<dbReference type="RefSeq" id="WP_345671830.1">
    <property type="nucleotide sequence ID" value="NZ_BAABKC010000122.1"/>
</dbReference>
<accession>A0ABP9LIT6</accession>
<evidence type="ECO:0000313" key="1">
    <source>
        <dbReference type="EMBL" id="GAA5077083.1"/>
    </source>
</evidence>
<dbReference type="EMBL" id="BAABKC010000122">
    <property type="protein sequence ID" value="GAA5077083.1"/>
    <property type="molecule type" value="Genomic_DNA"/>
</dbReference>
<name>A0ABP9LIT6_9ACTN</name>
<evidence type="ECO:0000313" key="2">
    <source>
        <dbReference type="Proteomes" id="UP001500124"/>
    </source>
</evidence>
<comment type="caution">
    <text evidence="1">The sequence shown here is derived from an EMBL/GenBank/DDBJ whole genome shotgun (WGS) entry which is preliminary data.</text>
</comment>
<sequence length="358" mass="39797">MPQTANGLFPVADTDRHSKGRQKMHGLALYTKRVWETCRSFDTSLCKGPQPDSERLALDIAPALAAIRTLDLEVIRNGQCPADQQQYLDLQDTDPQGRVVRGLVLPRNADVHLPAALDVHPEIALGDVCWRVVPVWQPYTSLPHIIRTSTGTKPSSHAAYRDAVGGHRVVETLLEAFAFFQRCDPSLARREPGTGALSYFPLAGPMVALSDYERRHPDHLNRREMAARALQLAQNGPPAGPGREIQYRLTVNGTVLYYGYTGPQPTMWDFTEPGQQIVRDIQAGYPYSVVDAAGARHTVTVGADGQLHADGQMLEHCSLRNKPVWLTGLTVTDPEDGLWYWDQRRRDELPALRTELGL</sequence>
<proteinExistence type="predicted"/>
<dbReference type="Proteomes" id="UP001500124">
    <property type="component" value="Unassembled WGS sequence"/>
</dbReference>
<gene>
    <name evidence="1" type="ORF">GCM10023336_67570</name>
</gene>
<keyword evidence="2" id="KW-1185">Reference proteome</keyword>